<reference evidence="13" key="1">
    <citation type="submission" date="2023-08" db="EMBL/GenBank/DDBJ databases">
        <authorList>
            <person name="Alioto T."/>
            <person name="Alioto T."/>
            <person name="Gomez Garrido J."/>
        </authorList>
    </citation>
    <scope>NUCLEOTIDE SEQUENCE</scope>
</reference>
<dbReference type="FunFam" id="3.30.830.10:FF:000011">
    <property type="entry name" value="Presequence protease, mitochondrial"/>
    <property type="match status" value="1"/>
</dbReference>
<name>A0AA36FLL8_OCTVU</name>
<comment type="cofactor">
    <cofactor evidence="1">
        <name>Zn(2+)</name>
        <dbReference type="ChEBI" id="CHEBI:29105"/>
    </cofactor>
</comment>
<evidence type="ECO:0000256" key="8">
    <source>
        <dbReference type="ARBA" id="ARBA00022833"/>
    </source>
</evidence>
<evidence type="ECO:0000256" key="7">
    <source>
        <dbReference type="ARBA" id="ARBA00022801"/>
    </source>
</evidence>
<keyword evidence="11" id="KW-0496">Mitochondrion</keyword>
<keyword evidence="10" id="KW-0482">Metalloprotease</keyword>
<dbReference type="Gene3D" id="3.30.830.10">
    <property type="entry name" value="Metalloenzyme, LuxS/M16 peptidase-like"/>
    <property type="match status" value="4"/>
</dbReference>
<evidence type="ECO:0000256" key="9">
    <source>
        <dbReference type="ARBA" id="ARBA00022946"/>
    </source>
</evidence>
<dbReference type="SMART" id="SM01264">
    <property type="entry name" value="M16C_associated"/>
    <property type="match status" value="1"/>
</dbReference>
<evidence type="ECO:0000256" key="5">
    <source>
        <dbReference type="ARBA" id="ARBA00022670"/>
    </source>
</evidence>
<dbReference type="Pfam" id="PF00675">
    <property type="entry name" value="Peptidase_M16"/>
    <property type="match status" value="1"/>
</dbReference>
<evidence type="ECO:0000313" key="13">
    <source>
        <dbReference type="EMBL" id="CAI9742237.1"/>
    </source>
</evidence>
<proteinExistence type="inferred from homology"/>
<dbReference type="GO" id="GO:0005759">
    <property type="term" value="C:mitochondrial matrix"/>
    <property type="evidence" value="ECO:0007669"/>
    <property type="project" value="TreeGrafter"/>
</dbReference>
<evidence type="ECO:0000256" key="6">
    <source>
        <dbReference type="ARBA" id="ARBA00022723"/>
    </source>
</evidence>
<evidence type="ECO:0000256" key="3">
    <source>
        <dbReference type="ARBA" id="ARBA00007575"/>
    </source>
</evidence>
<dbReference type="Pfam" id="PF22516">
    <property type="entry name" value="PreP_C"/>
    <property type="match status" value="1"/>
</dbReference>
<dbReference type="InterPro" id="IPR007863">
    <property type="entry name" value="Peptidase_M16_C"/>
</dbReference>
<dbReference type="InterPro" id="IPR055130">
    <property type="entry name" value="PreP_C"/>
</dbReference>
<dbReference type="PANTHER" id="PTHR43016:SF13">
    <property type="entry name" value="PRESEQUENCE PROTEASE, MITOCHONDRIAL"/>
    <property type="match status" value="1"/>
</dbReference>
<dbReference type="FunFam" id="3.30.830.10:FF:000009">
    <property type="entry name" value="Presequence protease, mitochondrial"/>
    <property type="match status" value="1"/>
</dbReference>
<keyword evidence="14" id="KW-1185">Reference proteome</keyword>
<evidence type="ECO:0000313" key="14">
    <source>
        <dbReference type="Proteomes" id="UP001162480"/>
    </source>
</evidence>
<dbReference type="FunFam" id="3.30.830.10:FF:000013">
    <property type="entry name" value="Mitochondrial presequence protease"/>
    <property type="match status" value="1"/>
</dbReference>
<evidence type="ECO:0000256" key="11">
    <source>
        <dbReference type="ARBA" id="ARBA00023128"/>
    </source>
</evidence>
<dbReference type="EMBL" id="OX597840">
    <property type="protein sequence ID" value="CAI9742237.1"/>
    <property type="molecule type" value="Genomic_DNA"/>
</dbReference>
<accession>A0AA36FLL8</accession>
<dbReference type="InterPro" id="IPR011249">
    <property type="entry name" value="Metalloenz_LuxS/M16"/>
</dbReference>
<comment type="subcellular location">
    <subcellularLocation>
        <location evidence="2">Mitochondrion</location>
    </subcellularLocation>
</comment>
<dbReference type="InterPro" id="IPR011765">
    <property type="entry name" value="Pept_M16_N"/>
</dbReference>
<evidence type="ECO:0000259" key="12">
    <source>
        <dbReference type="SMART" id="SM01264"/>
    </source>
</evidence>
<evidence type="ECO:0000256" key="4">
    <source>
        <dbReference type="ARBA" id="ARBA00020167"/>
    </source>
</evidence>
<gene>
    <name evidence="13" type="ORF">OCTVUL_1B023289</name>
</gene>
<keyword evidence="9" id="KW-0809">Transit peptide</keyword>
<sequence>MFRVIGRPVLSSHRHLLKKRCVNTLSAASVQRVKEGDKIHGYTVEKISAIPELFISTVSLRHDQTGAQHLHLDRDDNNNAFGVMFRTTPMDSTGVPHILEHTVLCGSRKFPVRDPFFKMLNRSLATFMNAMTASDWTIYPFSTQNQQDFRNLLSIYLDAVFYPQLRELDFSQEGWRLEHKDLNDTESPIIFKGVVFNEMKGVFSSNQNIYRQALENKLYPSHTYGVVSGGDPAFIPDLTWKDLVNFHQSHYHPSNSKFVTYGNFPLEDHLEYINSNYLKHFSAIDPGTAVPSETRWTEPQHHSVTCRSDPMSPDPQKQTTASVSYLLSNITDLKESTTLSIIGALLTESECSPFYQSLIEANLGSDYSPGTGYQGNTLESSFSVGLQGISENDIERVTNIIEETLDKVIENGFDQDQVDAILHRIELGVKHQSSNFGFSLMMGVSCLWNHDGNPVDGISINNRLQEFTKELKANPKYLQDKVKQYFKDNPHKLTLVMRPDEDYDKKLQEEENTRLSAIRSTLSEEDKMQLHKRGLELLEKQMCTEDLSCLPTIHVADIERDIVRVPTTIHHASSGVPIYCCAQPTNEITYMNLLADTSHLPDDLKPYLPLFTDILTKMGAGIWNYKELSQLIDLYTGGLGCSIFMSNHHTESNSYEQCIRLSSHSLERNFDKTLDLWQNVISRPNFSDKDRLKTLIRMIASDMASSIPSSGHMYAMGQASSTLSPSAQWKELFSGVTQVNMMKTLAELDDVDEVVAKLEQIAGHVLNFKNVRVSVNATEEAMESTVHKLDTFLQPLSQEFSRERVLVNDSKFQPHSKQTHIELPFTVNYVSMSVPSVRYTHPDSSRLTILAKILSSKFLHREIREKGGAYGSGALSGDNTFNFFSYRDPNSLQTLDVFDRAIEWAVSGQFTDEHVNEAKISCFQQIDKPVPPSSKGLAYYLHDLTDALRQVNRDRIFATTKEDLVQVANEYLHRSAAKPTGIALLGPHLPSLAQDSTWNILKS</sequence>
<dbReference type="Pfam" id="PF08367">
    <property type="entry name" value="M16C_assoc"/>
    <property type="match status" value="1"/>
</dbReference>
<feature type="domain" description="Peptidase M16C associated" evidence="12">
    <location>
        <begin position="497"/>
        <end position="745"/>
    </location>
</feature>
<organism evidence="13 14">
    <name type="scientific">Octopus vulgaris</name>
    <name type="common">Common octopus</name>
    <dbReference type="NCBI Taxonomy" id="6645"/>
    <lineage>
        <taxon>Eukaryota</taxon>
        <taxon>Metazoa</taxon>
        <taxon>Spiralia</taxon>
        <taxon>Lophotrochozoa</taxon>
        <taxon>Mollusca</taxon>
        <taxon>Cephalopoda</taxon>
        <taxon>Coleoidea</taxon>
        <taxon>Octopodiformes</taxon>
        <taxon>Octopoda</taxon>
        <taxon>Incirrata</taxon>
        <taxon>Octopodidae</taxon>
        <taxon>Octopus</taxon>
    </lineage>
</organism>
<dbReference type="InterPro" id="IPR013578">
    <property type="entry name" value="Peptidase_M16C_assoc"/>
</dbReference>
<keyword evidence="7" id="KW-0378">Hydrolase</keyword>
<dbReference type="Proteomes" id="UP001162480">
    <property type="component" value="Chromosome 27"/>
</dbReference>
<protein>
    <recommendedName>
        <fullName evidence="4">Presequence protease, mitochondrial</fullName>
    </recommendedName>
</protein>
<keyword evidence="5" id="KW-0645">Protease</keyword>
<evidence type="ECO:0000256" key="1">
    <source>
        <dbReference type="ARBA" id="ARBA00001947"/>
    </source>
</evidence>
<evidence type="ECO:0000256" key="2">
    <source>
        <dbReference type="ARBA" id="ARBA00004173"/>
    </source>
</evidence>
<keyword evidence="6" id="KW-0479">Metal-binding</keyword>
<dbReference type="GO" id="GO:0004222">
    <property type="term" value="F:metalloendopeptidase activity"/>
    <property type="evidence" value="ECO:0007669"/>
    <property type="project" value="TreeGrafter"/>
</dbReference>
<comment type="similarity">
    <text evidence="3">Belongs to the peptidase M16 family. PreP subfamily.</text>
</comment>
<dbReference type="AlphaFoldDB" id="A0AA36FLL8"/>
<dbReference type="PANTHER" id="PTHR43016">
    <property type="entry name" value="PRESEQUENCE PROTEASE"/>
    <property type="match status" value="1"/>
</dbReference>
<dbReference type="SUPFAM" id="SSF63411">
    <property type="entry name" value="LuxS/MPP-like metallohydrolase"/>
    <property type="match status" value="4"/>
</dbReference>
<keyword evidence="8" id="KW-0862">Zinc</keyword>
<dbReference type="GO" id="GO:0016485">
    <property type="term" value="P:protein processing"/>
    <property type="evidence" value="ECO:0007669"/>
    <property type="project" value="TreeGrafter"/>
</dbReference>
<dbReference type="Pfam" id="PF05193">
    <property type="entry name" value="Peptidase_M16_C"/>
    <property type="match status" value="1"/>
</dbReference>
<dbReference type="GO" id="GO:0046872">
    <property type="term" value="F:metal ion binding"/>
    <property type="evidence" value="ECO:0007669"/>
    <property type="project" value="UniProtKB-KW"/>
</dbReference>
<evidence type="ECO:0000256" key="10">
    <source>
        <dbReference type="ARBA" id="ARBA00023049"/>
    </source>
</evidence>